<comment type="caution">
    <text evidence="1">The sequence shown here is derived from an EMBL/GenBank/DDBJ whole genome shotgun (WGS) entry which is preliminary data.</text>
</comment>
<evidence type="ECO:0000313" key="1">
    <source>
        <dbReference type="EMBL" id="MPM32981.1"/>
    </source>
</evidence>
<name>A0A644YYR6_9ZZZZ</name>
<protein>
    <submittedName>
        <fullName evidence="1">Uncharacterized protein</fullName>
    </submittedName>
</protein>
<reference evidence="1" key="1">
    <citation type="submission" date="2019-08" db="EMBL/GenBank/DDBJ databases">
        <authorList>
            <person name="Kucharzyk K."/>
            <person name="Murdoch R.W."/>
            <person name="Higgins S."/>
            <person name="Loffler F."/>
        </authorList>
    </citation>
    <scope>NUCLEOTIDE SEQUENCE</scope>
</reference>
<proteinExistence type="predicted"/>
<accession>A0A644YYR6</accession>
<dbReference type="AlphaFoldDB" id="A0A644YYR6"/>
<organism evidence="1">
    <name type="scientific">bioreactor metagenome</name>
    <dbReference type="NCBI Taxonomy" id="1076179"/>
    <lineage>
        <taxon>unclassified sequences</taxon>
        <taxon>metagenomes</taxon>
        <taxon>ecological metagenomes</taxon>
    </lineage>
</organism>
<dbReference type="EMBL" id="VSSQ01006521">
    <property type="protein sequence ID" value="MPM32981.1"/>
    <property type="molecule type" value="Genomic_DNA"/>
</dbReference>
<gene>
    <name evidence="1" type="ORF">SDC9_79548</name>
</gene>
<sequence>MVSDDLDLLALAEKSSANDLAFLIRAKEDTKRLMKQSPTRDNITAFNRAKAAVADEVARLQGGGGTAVKVLKTQLDAVEFLTNQGFKLSKSKFGRDVNDGKVATTVEGFFEDGALLAYASLHLTPLAKAENKALTDATVNRVSADADLKRLTAERARLKLEKEQGLLMPRAQYEEDLAARAMFFKSEVDSFGFRKAGEIIALVNGDESKLPDLLKWWAAQTADWMDAWASDRQFAASDEDIEELGED</sequence>